<gene>
    <name evidence="2" type="ORF">SAMN06265220_101850</name>
</gene>
<evidence type="ECO:0000313" key="2">
    <source>
        <dbReference type="EMBL" id="SMO44302.1"/>
    </source>
</evidence>
<organism evidence="2 3">
    <name type="scientific">Flavobacterium nitrogenifigens</name>
    <dbReference type="NCBI Taxonomy" id="1617283"/>
    <lineage>
        <taxon>Bacteria</taxon>
        <taxon>Pseudomonadati</taxon>
        <taxon>Bacteroidota</taxon>
        <taxon>Flavobacteriia</taxon>
        <taxon>Flavobacteriales</taxon>
        <taxon>Flavobacteriaceae</taxon>
        <taxon>Flavobacterium</taxon>
    </lineage>
</organism>
<name>A0A521BB31_9FLAO</name>
<evidence type="ECO:0000256" key="1">
    <source>
        <dbReference type="SAM" id="Phobius"/>
    </source>
</evidence>
<keyword evidence="1" id="KW-0812">Transmembrane</keyword>
<protein>
    <submittedName>
        <fullName evidence="2">Uncharacterized protein</fullName>
    </submittedName>
</protein>
<dbReference type="Proteomes" id="UP000319267">
    <property type="component" value="Unassembled WGS sequence"/>
</dbReference>
<keyword evidence="1" id="KW-0472">Membrane</keyword>
<dbReference type="AlphaFoldDB" id="A0A521BB31"/>
<dbReference type="OrthoDB" id="1354668at2"/>
<dbReference type="RefSeq" id="WP_111376910.1">
    <property type="nucleotide sequence ID" value="NZ_CP043612.1"/>
</dbReference>
<feature type="transmembrane region" description="Helical" evidence="1">
    <location>
        <begin position="12"/>
        <end position="31"/>
    </location>
</feature>
<keyword evidence="1" id="KW-1133">Transmembrane helix</keyword>
<dbReference type="EMBL" id="FXTQ01000001">
    <property type="protein sequence ID" value="SMO44302.1"/>
    <property type="molecule type" value="Genomic_DNA"/>
</dbReference>
<feature type="transmembrane region" description="Helical" evidence="1">
    <location>
        <begin position="43"/>
        <end position="68"/>
    </location>
</feature>
<sequence length="146" mass="16884">MNIQSEFRNALFIRILIGILLFMAALFYAVYNLLITFNPNPLLIVACLVVLFVIYCIPDIFEIFVLTIKDGGIEIKKIITGNIKFIPYEDITNIKRGKVRFRTKTGAISNGYYYSTLIFKNSKSIIISPDHFKNYQTLMSCIYEKF</sequence>
<keyword evidence="3" id="KW-1185">Reference proteome</keyword>
<reference evidence="2 3" key="1">
    <citation type="submission" date="2017-05" db="EMBL/GenBank/DDBJ databases">
        <authorList>
            <person name="Varghese N."/>
            <person name="Submissions S."/>
        </authorList>
    </citation>
    <scope>NUCLEOTIDE SEQUENCE [LARGE SCALE GENOMIC DNA]</scope>
    <source>
        <strain evidence="2 3">DSM 29982</strain>
    </source>
</reference>
<proteinExistence type="predicted"/>
<evidence type="ECO:0000313" key="3">
    <source>
        <dbReference type="Proteomes" id="UP000319267"/>
    </source>
</evidence>
<accession>A0A521BB31</accession>